<sequence>MYRDVRDRTDALYRRTHDIFG</sequence>
<proteinExistence type="predicted"/>
<dbReference type="AlphaFoldDB" id="A0A0K2AKQ4"/>
<organism evidence="1 2">
    <name type="scientific">Streptomyces ambofaciens (strain ATCC 23877 / 3486 / DSM 40053 / JCM 4204 / NBRC 12836 / NRRL B-2516)</name>
    <dbReference type="NCBI Taxonomy" id="278992"/>
    <lineage>
        <taxon>Bacteria</taxon>
        <taxon>Bacillati</taxon>
        <taxon>Actinomycetota</taxon>
        <taxon>Actinomycetes</taxon>
        <taxon>Kitasatosporales</taxon>
        <taxon>Streptomycetaceae</taxon>
        <taxon>Streptomyces</taxon>
    </lineage>
</organism>
<reference evidence="2" key="1">
    <citation type="journal article" date="2015" name="J. Biotechnol.">
        <title>Complete genome sequence of Streptomyces ambofaciens ATCC 23877, the spiramycin producer.</title>
        <authorList>
            <person name="Thibessard A."/>
            <person name="Haas D."/>
            <person name="Gerbaud C."/>
            <person name="Aigle B."/>
            <person name="Lautru S."/>
            <person name="Pernodet J.L."/>
            <person name="Leblond P."/>
        </authorList>
    </citation>
    <scope>NUCLEOTIDE SEQUENCE [LARGE SCALE GENOMIC DNA]</scope>
    <source>
        <strain evidence="2">ATCC 23877 / 3486 / DSM 40053 / JCM 4204 / NBRC 12836 / NRRL B-2516</strain>
    </source>
</reference>
<evidence type="ECO:0000313" key="1">
    <source>
        <dbReference type="EMBL" id="AKZ53665.1"/>
    </source>
</evidence>
<dbReference type="EMBL" id="CP012382">
    <property type="protein sequence ID" value="AKZ53665.1"/>
    <property type="molecule type" value="Genomic_DNA"/>
</dbReference>
<name>A0A0K2AKQ4_STRA7</name>
<dbReference type="Proteomes" id="UP000061018">
    <property type="component" value="Chromosome"/>
</dbReference>
<gene>
    <name evidence="1" type="ORF">SAM23877_0616</name>
</gene>
<evidence type="ECO:0000313" key="2">
    <source>
        <dbReference type="Proteomes" id="UP000061018"/>
    </source>
</evidence>
<dbReference type="KEGG" id="samb:SAM23877_0616"/>
<accession>A0A0K2AKQ4</accession>
<protein>
    <submittedName>
        <fullName evidence="1">Uncharacterized protein</fullName>
    </submittedName>
</protein>